<dbReference type="GO" id="GO:0070189">
    <property type="term" value="P:kynurenine metabolic process"/>
    <property type="evidence" value="ECO:0007669"/>
    <property type="project" value="EnsemblFungi"/>
</dbReference>
<evidence type="ECO:0000256" key="8">
    <source>
        <dbReference type="ARBA" id="ARBA00023033"/>
    </source>
</evidence>
<dbReference type="GO" id="GO:0004502">
    <property type="term" value="F:kynurenine 3-monooxygenase activity"/>
    <property type="evidence" value="ECO:0007669"/>
    <property type="project" value="UniProtKB-UniRule"/>
</dbReference>
<dbReference type="GO" id="GO:0034354">
    <property type="term" value="P:'de novo' NAD+ biosynthetic process from L-tryptophan"/>
    <property type="evidence" value="ECO:0007669"/>
    <property type="project" value="UniProtKB-UniRule"/>
</dbReference>
<dbReference type="InterPro" id="IPR002938">
    <property type="entry name" value="FAD-bd"/>
</dbReference>
<comment type="catalytic activity">
    <reaction evidence="10 11">
        <text>L-kynurenine + NADPH + O2 + H(+) = 3-hydroxy-L-kynurenine + NADP(+) + H2O</text>
        <dbReference type="Rhea" id="RHEA:20545"/>
        <dbReference type="ChEBI" id="CHEBI:15377"/>
        <dbReference type="ChEBI" id="CHEBI:15378"/>
        <dbReference type="ChEBI" id="CHEBI:15379"/>
        <dbReference type="ChEBI" id="CHEBI:57783"/>
        <dbReference type="ChEBI" id="CHEBI:57959"/>
        <dbReference type="ChEBI" id="CHEBI:58125"/>
        <dbReference type="ChEBI" id="CHEBI:58349"/>
        <dbReference type="EC" id="1.14.13.9"/>
    </reaction>
</comment>
<keyword evidence="3 11" id="KW-0662">Pyridine nucleotide biosynthesis</keyword>
<dbReference type="HAMAP" id="MF_01971">
    <property type="entry name" value="Kynurenine_monooxygenase"/>
    <property type="match status" value="1"/>
</dbReference>
<dbReference type="SUPFAM" id="SSF51905">
    <property type="entry name" value="FAD/NAD(P)-binding domain"/>
    <property type="match status" value="1"/>
</dbReference>
<feature type="domain" description="FAD-binding" evidence="12">
    <location>
        <begin position="7"/>
        <end position="344"/>
    </location>
</feature>
<reference evidence="14" key="1">
    <citation type="journal article" date="2012" name="G3 (Bethesda)">
        <title>Pichia sorbitophila, an interspecies yeast hybrid reveals early steps of genome resolution following polyploidization.</title>
        <authorList>
            <person name="Leh Louis V."/>
            <person name="Despons L."/>
            <person name="Friedrich A."/>
            <person name="Martin T."/>
            <person name="Durrens P."/>
            <person name="Casaregola S."/>
            <person name="Neuveglise C."/>
            <person name="Fairhead C."/>
            <person name="Marck C."/>
            <person name="Cruz J.A."/>
            <person name="Straub M.L."/>
            <person name="Kugler V."/>
            <person name="Sacerdot C."/>
            <person name="Uzunov Z."/>
            <person name="Thierry A."/>
            <person name="Weiss S."/>
            <person name="Bleykasten C."/>
            <person name="De Montigny J."/>
            <person name="Jacques N."/>
            <person name="Jung P."/>
            <person name="Lemaire M."/>
            <person name="Mallet S."/>
            <person name="Morel G."/>
            <person name="Richard G.F."/>
            <person name="Sarkar A."/>
            <person name="Savel G."/>
            <person name="Schacherer J."/>
            <person name="Seret M.L."/>
            <person name="Talla E."/>
            <person name="Samson G."/>
            <person name="Jubin C."/>
            <person name="Poulain J."/>
            <person name="Vacherie B."/>
            <person name="Barbe V."/>
            <person name="Pelletier E."/>
            <person name="Sherman D.J."/>
            <person name="Westhof E."/>
            <person name="Weissenbach J."/>
            <person name="Baret P.V."/>
            <person name="Wincker P."/>
            <person name="Gaillardin C."/>
            <person name="Dujon B."/>
            <person name="Souciet J.L."/>
        </authorList>
    </citation>
    <scope>NUCLEOTIDE SEQUENCE [LARGE SCALE GENOMIC DNA]</scope>
    <source>
        <strain evidence="14">CBS 270.75 / DBVPG 7215 / KCTC 17166 / NRRL Y-17582</strain>
    </source>
</reference>
<dbReference type="eggNOG" id="KOG2614">
    <property type="taxonomic scope" value="Eukaryota"/>
</dbReference>
<keyword evidence="14" id="KW-1185">Reference proteome</keyword>
<evidence type="ECO:0000256" key="3">
    <source>
        <dbReference type="ARBA" id="ARBA00022642"/>
    </source>
</evidence>
<comment type="function">
    <text evidence="11">Catalyzes the hydroxylation of L-kynurenine (L-Kyn) to form 3-hydroxy-L-kynurenine (L-3OHKyn). Required for synthesis of quinolinic acid.</text>
</comment>
<dbReference type="InParanoid" id="G8JVW0"/>
<evidence type="ECO:0000256" key="11">
    <source>
        <dbReference type="HAMAP-Rule" id="MF_03018"/>
    </source>
</evidence>
<dbReference type="GO" id="GO:0071949">
    <property type="term" value="F:FAD binding"/>
    <property type="evidence" value="ECO:0007669"/>
    <property type="project" value="EnsemblFungi"/>
</dbReference>
<dbReference type="AlphaFoldDB" id="G8JVW0"/>
<dbReference type="EC" id="1.14.13.9" evidence="11"/>
<comment type="similarity">
    <text evidence="11">Belongs to the aromatic-ring hydroxylase family. KMO subfamily.</text>
</comment>
<keyword evidence="6 11" id="KW-0521">NADP</keyword>
<evidence type="ECO:0000313" key="13">
    <source>
        <dbReference type="EMBL" id="AET40975.1"/>
    </source>
</evidence>
<dbReference type="GO" id="GO:0016174">
    <property type="term" value="F:NAD(P)H oxidase H2O2-forming activity"/>
    <property type="evidence" value="ECO:0007669"/>
    <property type="project" value="EnsemblFungi"/>
</dbReference>
<proteinExistence type="inferred from homology"/>
<dbReference type="Pfam" id="PF01494">
    <property type="entry name" value="FAD_binding_3"/>
    <property type="match status" value="1"/>
</dbReference>
<dbReference type="UniPathway" id="UPA00253">
    <property type="reaction ID" value="UER00328"/>
</dbReference>
<evidence type="ECO:0000256" key="9">
    <source>
        <dbReference type="ARBA" id="ARBA00023128"/>
    </source>
</evidence>
<dbReference type="GO" id="GO:0006569">
    <property type="term" value="P:L-tryptophan catabolic process"/>
    <property type="evidence" value="ECO:0007669"/>
    <property type="project" value="UniProtKB-UniRule"/>
</dbReference>
<dbReference type="STRING" id="931890.G8JVW0"/>
<dbReference type="GO" id="GO:0005777">
    <property type="term" value="C:peroxisome"/>
    <property type="evidence" value="ECO:0007669"/>
    <property type="project" value="EnsemblFungi"/>
</dbReference>
<dbReference type="InterPro" id="IPR036188">
    <property type="entry name" value="FAD/NAD-bd_sf"/>
</dbReference>
<dbReference type="GO" id="GO:0005741">
    <property type="term" value="C:mitochondrial outer membrane"/>
    <property type="evidence" value="ECO:0007669"/>
    <property type="project" value="UniProtKB-SubCell"/>
</dbReference>
<dbReference type="EMBL" id="CP002503">
    <property type="protein sequence ID" value="AET40975.1"/>
    <property type="molecule type" value="Genomic_DNA"/>
</dbReference>
<dbReference type="PANTHER" id="PTHR46028:SF2">
    <property type="entry name" value="KYNURENINE 3-MONOOXYGENASE"/>
    <property type="match status" value="1"/>
</dbReference>
<dbReference type="PRINTS" id="PR00420">
    <property type="entry name" value="RNGMNOXGNASE"/>
</dbReference>
<keyword evidence="11" id="KW-0472">Membrane</keyword>
<evidence type="ECO:0000256" key="5">
    <source>
        <dbReference type="ARBA" id="ARBA00022827"/>
    </source>
</evidence>
<dbReference type="GO" id="GO:0019805">
    <property type="term" value="P:quinolinate biosynthetic process"/>
    <property type="evidence" value="ECO:0007669"/>
    <property type="project" value="UniProtKB-UniRule"/>
</dbReference>
<dbReference type="RefSeq" id="XP_003647792.1">
    <property type="nucleotide sequence ID" value="XM_003647744.1"/>
</dbReference>
<evidence type="ECO:0000256" key="10">
    <source>
        <dbReference type="ARBA" id="ARBA00047818"/>
    </source>
</evidence>
<keyword evidence="5 11" id="KW-0274">FAD</keyword>
<evidence type="ECO:0000256" key="6">
    <source>
        <dbReference type="ARBA" id="ARBA00022857"/>
    </source>
</evidence>
<evidence type="ECO:0000256" key="2">
    <source>
        <dbReference type="ARBA" id="ARBA00022630"/>
    </source>
</evidence>
<keyword evidence="4 11" id="KW-1000">Mitochondrion outer membrane</keyword>
<sequence length="466" mass="52733">MVKGKEEVAVIGAGLVGCLAAIGLSKKGYNVSLFDYRSDPRLVPKCDRNLRSINLAISARGITALQYVDYEMSQRLLSDIIPICGRMVHDLKGNLDSQLYGLFGESINSIDRDILNNKLLDEVDGVDEIKLYFGYKLTNLRFSDVKQTAVFTMDGGKLQKSLEFDFIVGCDGAYSKTRYELQREIRMDFSQEYIDCCYLELSIPATKDFVSRFNGHFAISPDYLHIWPRHNYMLMGLPNKDGSFTCTFFGPWSLVESFKSTDEIKNFLCHNFPDVIDLIGLENAVYAFEHKDRGALMCVQCSPQHLDGGRCIILGDASHSMVPFYGQGMNCGFEDVRVLMQLLDKNNLDRNAAFQEYTSSRQKDLLAIVQLAKSNYKDMSHGVISKLHLFKRKLDRIFGRILGNRWVPIYTMVSFRADIPYHVALQVGKKHNMILNFTQALLAGTAFWGALKVLKTFGPNAQKLLT</sequence>
<dbReference type="OMA" id="REFMFIA"/>
<comment type="pathway">
    <text evidence="11">Cofactor biosynthesis; NAD(+) biosynthesis; quinolinate from L-kynurenine: step 1/3.</text>
</comment>
<evidence type="ECO:0000256" key="1">
    <source>
        <dbReference type="ARBA" id="ARBA00001974"/>
    </source>
</evidence>
<dbReference type="Proteomes" id="UP000006790">
    <property type="component" value="Chromosome 7"/>
</dbReference>
<organism evidence="13 14">
    <name type="scientific">Eremothecium cymbalariae (strain CBS 270.75 / DBVPG 7215 / KCTC 17166 / NRRL Y-17582)</name>
    <name type="common">Yeast</name>
    <dbReference type="NCBI Taxonomy" id="931890"/>
    <lineage>
        <taxon>Eukaryota</taxon>
        <taxon>Fungi</taxon>
        <taxon>Dikarya</taxon>
        <taxon>Ascomycota</taxon>
        <taxon>Saccharomycotina</taxon>
        <taxon>Saccharomycetes</taxon>
        <taxon>Saccharomycetales</taxon>
        <taxon>Saccharomycetaceae</taxon>
        <taxon>Eremothecium</taxon>
    </lineage>
</organism>
<dbReference type="InterPro" id="IPR027545">
    <property type="entry name" value="Kynurenine_monooxygenase"/>
</dbReference>
<evidence type="ECO:0000256" key="7">
    <source>
        <dbReference type="ARBA" id="ARBA00023002"/>
    </source>
</evidence>
<evidence type="ECO:0000259" key="12">
    <source>
        <dbReference type="Pfam" id="PF01494"/>
    </source>
</evidence>
<evidence type="ECO:0000313" key="14">
    <source>
        <dbReference type="Proteomes" id="UP000006790"/>
    </source>
</evidence>
<keyword evidence="8 11" id="KW-0503">Monooxygenase</keyword>
<comment type="subcellular location">
    <subcellularLocation>
        <location evidence="11">Mitochondrion outer membrane</location>
    </subcellularLocation>
</comment>
<protein>
    <recommendedName>
        <fullName evidence="11">Kynurenine 3-monooxygenase</fullName>
        <ecNumber evidence="11">1.14.13.9</ecNumber>
    </recommendedName>
    <alternativeName>
        <fullName evidence="11">Biosynthesis of nicotinic acid protein 4</fullName>
    </alternativeName>
    <alternativeName>
        <fullName evidence="11">Kynurenine 3-hydroxylase</fullName>
    </alternativeName>
</protein>
<dbReference type="Gene3D" id="3.50.50.60">
    <property type="entry name" value="FAD/NAD(P)-binding domain"/>
    <property type="match status" value="1"/>
</dbReference>
<dbReference type="GO" id="GO:0043420">
    <property type="term" value="P:anthranilate metabolic process"/>
    <property type="evidence" value="ECO:0007669"/>
    <property type="project" value="UniProtKB-UniRule"/>
</dbReference>
<comment type="cofactor">
    <cofactor evidence="1 11">
        <name>FAD</name>
        <dbReference type="ChEBI" id="CHEBI:57692"/>
    </cofactor>
</comment>
<dbReference type="FunFam" id="3.50.50.60:FF:000129">
    <property type="entry name" value="Kynurenine 3-monooxygenase"/>
    <property type="match status" value="1"/>
</dbReference>
<dbReference type="HOGENOM" id="CLU_023210_0_1_1"/>
<dbReference type="PROSITE" id="PS51257">
    <property type="entry name" value="PROKAR_LIPOPROTEIN"/>
    <property type="match status" value="1"/>
</dbReference>
<dbReference type="KEGG" id="erc:Ecym_7125"/>
<gene>
    <name evidence="11" type="primary">BNA4</name>
    <name evidence="13" type="ordered locus">Ecym_7125</name>
</gene>
<dbReference type="PANTHER" id="PTHR46028">
    <property type="entry name" value="KYNURENINE 3-MONOOXYGENASE"/>
    <property type="match status" value="1"/>
</dbReference>
<keyword evidence="9 11" id="KW-0496">Mitochondrion</keyword>
<name>G8JVW0_ERECY</name>
<keyword evidence="2 11" id="KW-0285">Flavoprotein</keyword>
<keyword evidence="7 11" id="KW-0560">Oxidoreductase</keyword>
<dbReference type="GeneID" id="11469371"/>
<dbReference type="FunCoup" id="G8JVW0">
    <property type="interactions" value="764"/>
</dbReference>
<accession>G8JVW0</accession>
<dbReference type="OrthoDB" id="10053569at2759"/>
<evidence type="ECO:0000256" key="4">
    <source>
        <dbReference type="ARBA" id="ARBA00022787"/>
    </source>
</evidence>